<dbReference type="Gene3D" id="1.10.533.10">
    <property type="entry name" value="Death Domain, Fas"/>
    <property type="match status" value="2"/>
</dbReference>
<reference evidence="3" key="2">
    <citation type="submission" date="2020-11" db="EMBL/GenBank/DDBJ databases">
        <authorList>
            <person name="McCartney M.A."/>
            <person name="Auch B."/>
            <person name="Kono T."/>
            <person name="Mallez S."/>
            <person name="Becker A."/>
            <person name="Gohl D.M."/>
            <person name="Silverstein K.A.T."/>
            <person name="Koren S."/>
            <person name="Bechman K.B."/>
            <person name="Herman A."/>
            <person name="Abrahante J.E."/>
            <person name="Garbe J."/>
        </authorList>
    </citation>
    <scope>NUCLEOTIDE SEQUENCE</scope>
    <source>
        <strain evidence="3">Duluth1</strain>
        <tissue evidence="3">Whole animal</tissue>
    </source>
</reference>
<comment type="caution">
    <text evidence="3">The sequence shown here is derived from an EMBL/GenBank/DDBJ whole genome shotgun (WGS) entry which is preliminary data.</text>
</comment>
<dbReference type="Proteomes" id="UP000828390">
    <property type="component" value="Unassembled WGS sequence"/>
</dbReference>
<dbReference type="CDD" id="cd01671">
    <property type="entry name" value="CARD"/>
    <property type="match status" value="1"/>
</dbReference>
<gene>
    <name evidence="3" type="ORF">DPMN_120967</name>
</gene>
<dbReference type="AlphaFoldDB" id="A0A9D4GLW1"/>
<dbReference type="Pfam" id="PF00619">
    <property type="entry name" value="CARD"/>
    <property type="match status" value="1"/>
</dbReference>
<dbReference type="Pfam" id="PF00531">
    <property type="entry name" value="Death"/>
    <property type="match status" value="1"/>
</dbReference>
<dbReference type="EMBL" id="JAIWYP010000005">
    <property type="protein sequence ID" value="KAH3819233.1"/>
    <property type="molecule type" value="Genomic_DNA"/>
</dbReference>
<sequence>MRPDLQQKITKNYRAIKKDIDAKDLLDIFIEENVFDFKDKDEIEGCNSNTQENRNSCFIQKILQRGDNAYTVFIDALKEHGLQHLVDLLESTRVDLPNQGDAADPYAWLQEIPERIRLRRLTDRDMSRLAQGVGKDWELVAIELGLSKVEVDHCKMENPTPVMQMYSAMHKWRNRKPEEAHLTRWIEALKNCSSTTIDTDTMKKVAKQMCES</sequence>
<evidence type="ECO:0000313" key="4">
    <source>
        <dbReference type="Proteomes" id="UP000828390"/>
    </source>
</evidence>
<feature type="domain" description="CARD" evidence="2">
    <location>
        <begin position="1"/>
        <end position="92"/>
    </location>
</feature>
<dbReference type="GO" id="GO:0070513">
    <property type="term" value="F:death domain binding"/>
    <property type="evidence" value="ECO:0007669"/>
    <property type="project" value="InterPro"/>
</dbReference>
<keyword evidence="4" id="KW-1185">Reference proteome</keyword>
<dbReference type="InterPro" id="IPR000488">
    <property type="entry name" value="Death_dom"/>
</dbReference>
<accession>A0A9D4GLW1</accession>
<dbReference type="PANTHER" id="PTHR15034:SF5">
    <property type="entry name" value="DEATH DOMAIN-CONTAINING PROTEIN CRADD"/>
    <property type="match status" value="1"/>
</dbReference>
<dbReference type="SMART" id="SM00005">
    <property type="entry name" value="DEATH"/>
    <property type="match status" value="1"/>
</dbReference>
<name>A0A9D4GLW1_DREPO</name>
<dbReference type="PANTHER" id="PTHR15034">
    <property type="entry name" value="DEATH DOMAIN-CONTAINING PROTEIN CRADD"/>
    <property type="match status" value="1"/>
</dbReference>
<dbReference type="PROSITE" id="PS50209">
    <property type="entry name" value="CARD"/>
    <property type="match status" value="1"/>
</dbReference>
<evidence type="ECO:0000313" key="3">
    <source>
        <dbReference type="EMBL" id="KAH3819233.1"/>
    </source>
</evidence>
<proteinExistence type="predicted"/>
<dbReference type="GO" id="GO:0002020">
    <property type="term" value="F:protease binding"/>
    <property type="evidence" value="ECO:0007669"/>
    <property type="project" value="InterPro"/>
</dbReference>
<dbReference type="InterPro" id="IPR011029">
    <property type="entry name" value="DEATH-like_dom_sf"/>
</dbReference>
<dbReference type="GO" id="GO:0042981">
    <property type="term" value="P:regulation of apoptotic process"/>
    <property type="evidence" value="ECO:0007669"/>
    <property type="project" value="InterPro"/>
</dbReference>
<protein>
    <submittedName>
        <fullName evidence="3">Uncharacterized protein</fullName>
    </submittedName>
</protein>
<feature type="domain" description="Death" evidence="1">
    <location>
        <begin position="122"/>
        <end position="191"/>
    </location>
</feature>
<dbReference type="InterPro" id="IPR001315">
    <property type="entry name" value="CARD"/>
</dbReference>
<dbReference type="PROSITE" id="PS50017">
    <property type="entry name" value="DEATH_DOMAIN"/>
    <property type="match status" value="1"/>
</dbReference>
<organism evidence="3 4">
    <name type="scientific">Dreissena polymorpha</name>
    <name type="common">Zebra mussel</name>
    <name type="synonym">Mytilus polymorpha</name>
    <dbReference type="NCBI Taxonomy" id="45954"/>
    <lineage>
        <taxon>Eukaryota</taxon>
        <taxon>Metazoa</taxon>
        <taxon>Spiralia</taxon>
        <taxon>Lophotrochozoa</taxon>
        <taxon>Mollusca</taxon>
        <taxon>Bivalvia</taxon>
        <taxon>Autobranchia</taxon>
        <taxon>Heteroconchia</taxon>
        <taxon>Euheterodonta</taxon>
        <taxon>Imparidentia</taxon>
        <taxon>Neoheterodontei</taxon>
        <taxon>Myida</taxon>
        <taxon>Dreissenoidea</taxon>
        <taxon>Dreissenidae</taxon>
        <taxon>Dreissena</taxon>
    </lineage>
</organism>
<dbReference type="GO" id="GO:0007165">
    <property type="term" value="P:signal transduction"/>
    <property type="evidence" value="ECO:0007669"/>
    <property type="project" value="InterPro"/>
</dbReference>
<dbReference type="SMART" id="SM00114">
    <property type="entry name" value="CARD"/>
    <property type="match status" value="1"/>
</dbReference>
<dbReference type="SUPFAM" id="SSF47986">
    <property type="entry name" value="DEATH domain"/>
    <property type="match status" value="2"/>
</dbReference>
<dbReference type="InterPro" id="IPR037939">
    <property type="entry name" value="CRADD"/>
</dbReference>
<reference evidence="3" key="1">
    <citation type="journal article" date="2019" name="bioRxiv">
        <title>The Genome of the Zebra Mussel, Dreissena polymorpha: A Resource for Invasive Species Research.</title>
        <authorList>
            <person name="McCartney M.A."/>
            <person name="Auch B."/>
            <person name="Kono T."/>
            <person name="Mallez S."/>
            <person name="Zhang Y."/>
            <person name="Obille A."/>
            <person name="Becker A."/>
            <person name="Abrahante J.E."/>
            <person name="Garbe J."/>
            <person name="Badalamenti J.P."/>
            <person name="Herman A."/>
            <person name="Mangelson H."/>
            <person name="Liachko I."/>
            <person name="Sullivan S."/>
            <person name="Sone E.D."/>
            <person name="Koren S."/>
            <person name="Silverstein K.A.T."/>
            <person name="Beckman K.B."/>
            <person name="Gohl D.M."/>
        </authorList>
    </citation>
    <scope>NUCLEOTIDE SEQUENCE</scope>
    <source>
        <strain evidence="3">Duluth1</strain>
        <tissue evidence="3">Whole animal</tissue>
    </source>
</reference>
<evidence type="ECO:0000259" key="1">
    <source>
        <dbReference type="PROSITE" id="PS50017"/>
    </source>
</evidence>
<dbReference type="OrthoDB" id="5981554at2759"/>
<evidence type="ECO:0000259" key="2">
    <source>
        <dbReference type="PROSITE" id="PS50209"/>
    </source>
</evidence>